<reference evidence="1 2" key="1">
    <citation type="journal article" date="2019" name="Emerg. Microbes Infect.">
        <title>Comprehensive subspecies identification of 175 nontuberculous mycobacteria species based on 7547 genomic profiles.</title>
        <authorList>
            <person name="Matsumoto Y."/>
            <person name="Kinjo T."/>
            <person name="Motooka D."/>
            <person name="Nabeya D."/>
            <person name="Jung N."/>
            <person name="Uechi K."/>
            <person name="Horii T."/>
            <person name="Iida T."/>
            <person name="Fujita J."/>
            <person name="Nakamura S."/>
        </authorList>
    </citation>
    <scope>NUCLEOTIDE SEQUENCE [LARGE SCALE GENOMIC DNA]</scope>
    <source>
        <strain evidence="1 2">JCM 6367</strain>
    </source>
</reference>
<evidence type="ECO:0000313" key="1">
    <source>
        <dbReference type="EMBL" id="BBY74008.1"/>
    </source>
</evidence>
<evidence type="ECO:0000313" key="2">
    <source>
        <dbReference type="Proteomes" id="UP000466554"/>
    </source>
</evidence>
<dbReference type="EMBL" id="AP022598">
    <property type="protein sequence ID" value="BBY74008.1"/>
    <property type="molecule type" value="Genomic_DNA"/>
</dbReference>
<gene>
    <name evidence="1" type="ORF">MPRF_09070</name>
</gene>
<accession>A0A7I7TXZ3</accession>
<dbReference type="Proteomes" id="UP000466554">
    <property type="component" value="Chromosome"/>
</dbReference>
<sequence length="64" mass="6990">MHDAYRRADGADGAEHPAGDARVYAADQCVQHRETFGGDVAESMHIGWSHDRSEFSVNNCSLKG</sequence>
<protein>
    <submittedName>
        <fullName evidence="1">Uncharacterized protein</fullName>
    </submittedName>
</protein>
<organism evidence="1 2">
    <name type="scientific">Mycolicibacterium parafortuitum</name>
    <name type="common">Mycobacterium parafortuitum</name>
    <dbReference type="NCBI Taxonomy" id="39692"/>
    <lineage>
        <taxon>Bacteria</taxon>
        <taxon>Bacillati</taxon>
        <taxon>Actinomycetota</taxon>
        <taxon>Actinomycetes</taxon>
        <taxon>Mycobacteriales</taxon>
        <taxon>Mycobacteriaceae</taxon>
        <taxon>Mycolicibacterium</taxon>
    </lineage>
</organism>
<proteinExistence type="predicted"/>
<name>A0A7I7TXZ3_MYCPF</name>
<dbReference type="AlphaFoldDB" id="A0A7I7TXZ3"/>